<evidence type="ECO:0000256" key="1">
    <source>
        <dbReference type="SAM" id="Phobius"/>
    </source>
</evidence>
<dbReference type="Proteomes" id="UP000645966">
    <property type="component" value="Unassembled WGS sequence"/>
</dbReference>
<keyword evidence="1" id="KW-0472">Membrane</keyword>
<dbReference type="InterPro" id="IPR022062">
    <property type="entry name" value="DUF3618"/>
</dbReference>
<gene>
    <name evidence="2" type="ORF">JDV75_02990</name>
</gene>
<proteinExistence type="predicted"/>
<name>A0A934I7K1_9CORY</name>
<keyword evidence="3" id="KW-1185">Reference proteome</keyword>
<dbReference type="EMBL" id="JAEIOS010000010">
    <property type="protein sequence ID" value="MBI8988728.1"/>
    <property type="molecule type" value="Genomic_DNA"/>
</dbReference>
<sequence length="93" mass="10570">MARDIEDIQRELDRTRRQFASTLDQLAERSRPENIVDDAKRSATDKLNDPKVQKILAGVAGAVVLAVAFGVYRSRKKSNDLKELQRMLSERLS</sequence>
<dbReference type="AlphaFoldDB" id="A0A934I7K1"/>
<feature type="transmembrane region" description="Helical" evidence="1">
    <location>
        <begin position="55"/>
        <end position="72"/>
    </location>
</feature>
<organism evidence="2 3">
    <name type="scientific">Corynebacterium meridianum</name>
    <dbReference type="NCBI Taxonomy" id="2765363"/>
    <lineage>
        <taxon>Bacteria</taxon>
        <taxon>Bacillati</taxon>
        <taxon>Actinomycetota</taxon>
        <taxon>Actinomycetes</taxon>
        <taxon>Mycobacteriales</taxon>
        <taxon>Corynebacteriaceae</taxon>
        <taxon>Corynebacterium</taxon>
    </lineage>
</organism>
<accession>A0A934I7K1</accession>
<evidence type="ECO:0000313" key="2">
    <source>
        <dbReference type="EMBL" id="MBI8988728.1"/>
    </source>
</evidence>
<protein>
    <submittedName>
        <fullName evidence="2">DUF3618 domain-containing protein</fullName>
    </submittedName>
</protein>
<dbReference type="Pfam" id="PF12277">
    <property type="entry name" value="DUF3618"/>
    <property type="match status" value="1"/>
</dbReference>
<dbReference type="RefSeq" id="WP_198737772.1">
    <property type="nucleotide sequence ID" value="NZ_JAEIOS010000010.1"/>
</dbReference>
<evidence type="ECO:0000313" key="3">
    <source>
        <dbReference type="Proteomes" id="UP000645966"/>
    </source>
</evidence>
<keyword evidence="1" id="KW-1133">Transmembrane helix</keyword>
<reference evidence="2" key="1">
    <citation type="submission" date="2020-12" db="EMBL/GenBank/DDBJ databases">
        <title>Genome public.</title>
        <authorList>
            <person name="Sun Q."/>
        </authorList>
    </citation>
    <scope>NUCLEOTIDE SEQUENCE</scope>
    <source>
        <strain evidence="2">CCM 8863</strain>
    </source>
</reference>
<comment type="caution">
    <text evidence="2">The sequence shown here is derived from an EMBL/GenBank/DDBJ whole genome shotgun (WGS) entry which is preliminary data.</text>
</comment>
<keyword evidence="1" id="KW-0812">Transmembrane</keyword>